<dbReference type="GO" id="GO:0015074">
    <property type="term" value="P:DNA integration"/>
    <property type="evidence" value="ECO:0007669"/>
    <property type="project" value="UniProtKB-KW"/>
</dbReference>
<organism evidence="6 7">
    <name type="scientific">Sphingobium fuliginis ATCC 27551</name>
    <dbReference type="NCBI Taxonomy" id="1208342"/>
    <lineage>
        <taxon>Bacteria</taxon>
        <taxon>Pseudomonadati</taxon>
        <taxon>Pseudomonadota</taxon>
        <taxon>Alphaproteobacteria</taxon>
        <taxon>Sphingomonadales</taxon>
        <taxon>Sphingomonadaceae</taxon>
        <taxon>Sphingobium</taxon>
    </lineage>
</organism>
<dbReference type="RefSeq" id="WP_140042486.1">
    <property type="nucleotide sequence ID" value="NZ_CP041016.1"/>
</dbReference>
<dbReference type="Pfam" id="PF00589">
    <property type="entry name" value="Phage_integrase"/>
    <property type="match status" value="1"/>
</dbReference>
<dbReference type="PANTHER" id="PTHR30349:SF41">
    <property type="entry name" value="INTEGRASE_RECOMBINASE PROTEIN MJ0367-RELATED"/>
    <property type="match status" value="1"/>
</dbReference>
<keyword evidence="3" id="KW-0238">DNA-binding</keyword>
<sequence length="265" mass="29324">MQNPYKPKRFGEALRELEKDGINRKALDIMRLWMLTGCHREEIASLKWQEVDFKHGCLRFGDTKTGKAVRPIRAAAIAVFETIERADDSAFVFPIGEGDGYFRGYKTPWKKVVEKARLPGVTSHTLRYTIGSTAIPSGEAMAFTGAMLGHANPQSTAIYAHVQHNPARRAADRVAERIAAALAGMSDLEVDASAPDKNEDLLCGVAETPMRAAWSSIVCGTCSSAWRNEPRQTEQPSLRAKALVAQNQIWLRIDTLNCAVHFARN</sequence>
<proteinExistence type="inferred from homology"/>
<dbReference type="Proteomes" id="UP000311469">
    <property type="component" value="Chromosome cSF1"/>
</dbReference>
<dbReference type="InterPro" id="IPR013762">
    <property type="entry name" value="Integrase-like_cat_sf"/>
</dbReference>
<dbReference type="Gene3D" id="1.10.443.10">
    <property type="entry name" value="Intergrase catalytic core"/>
    <property type="match status" value="1"/>
</dbReference>
<evidence type="ECO:0000313" key="7">
    <source>
        <dbReference type="Proteomes" id="UP000311469"/>
    </source>
</evidence>
<evidence type="ECO:0000313" key="6">
    <source>
        <dbReference type="EMBL" id="QDC38044.1"/>
    </source>
</evidence>
<dbReference type="InterPro" id="IPR011010">
    <property type="entry name" value="DNA_brk_join_enz"/>
</dbReference>
<dbReference type="CDD" id="cd00796">
    <property type="entry name" value="INT_Rci_Hp1_C"/>
    <property type="match status" value="1"/>
</dbReference>
<dbReference type="GO" id="GO:0006310">
    <property type="term" value="P:DNA recombination"/>
    <property type="evidence" value="ECO:0007669"/>
    <property type="project" value="UniProtKB-KW"/>
</dbReference>
<gene>
    <name evidence="6" type="ORF">FIL70_13205</name>
</gene>
<dbReference type="InterPro" id="IPR002104">
    <property type="entry name" value="Integrase_catalytic"/>
</dbReference>
<evidence type="ECO:0000256" key="4">
    <source>
        <dbReference type="ARBA" id="ARBA00023172"/>
    </source>
</evidence>
<evidence type="ECO:0000256" key="2">
    <source>
        <dbReference type="ARBA" id="ARBA00022908"/>
    </source>
</evidence>
<dbReference type="SUPFAM" id="SSF56349">
    <property type="entry name" value="DNA breaking-rejoining enzymes"/>
    <property type="match status" value="1"/>
</dbReference>
<evidence type="ECO:0000256" key="1">
    <source>
        <dbReference type="ARBA" id="ARBA00008857"/>
    </source>
</evidence>
<dbReference type="AlphaFoldDB" id="A0A5B8CEQ6"/>
<protein>
    <submittedName>
        <fullName evidence="6">Site-specific integrase</fullName>
    </submittedName>
</protein>
<dbReference type="PROSITE" id="PS51898">
    <property type="entry name" value="TYR_RECOMBINASE"/>
    <property type="match status" value="1"/>
</dbReference>
<dbReference type="EMBL" id="CP041016">
    <property type="protein sequence ID" value="QDC38044.1"/>
    <property type="molecule type" value="Genomic_DNA"/>
</dbReference>
<keyword evidence="2" id="KW-0229">DNA integration</keyword>
<accession>A0A5B8CEQ6</accession>
<feature type="domain" description="Tyr recombinase" evidence="5">
    <location>
        <begin position="1"/>
        <end position="172"/>
    </location>
</feature>
<keyword evidence="4" id="KW-0233">DNA recombination</keyword>
<dbReference type="PANTHER" id="PTHR30349">
    <property type="entry name" value="PHAGE INTEGRASE-RELATED"/>
    <property type="match status" value="1"/>
</dbReference>
<reference evidence="6 7" key="1">
    <citation type="submission" date="2019-06" db="EMBL/GenBank/DDBJ databases">
        <title>Genome organization and adaptive potential of archetypical organophosphate degarding Sphingobium fuliginis ATCC 27551.</title>
        <authorList>
            <person name="Sarwar A."/>
            <person name="Parthasarathy S."/>
            <person name="Singh C."/>
            <person name="Siddavattam D."/>
        </authorList>
    </citation>
    <scope>NUCLEOTIDE SEQUENCE [LARGE SCALE GENOMIC DNA]</scope>
    <source>
        <strain evidence="6 7">ATCC 27551</strain>
    </source>
</reference>
<dbReference type="KEGG" id="sufl:FIL70_13205"/>
<dbReference type="InterPro" id="IPR050090">
    <property type="entry name" value="Tyrosine_recombinase_XerCD"/>
</dbReference>
<evidence type="ECO:0000256" key="3">
    <source>
        <dbReference type="ARBA" id="ARBA00023125"/>
    </source>
</evidence>
<name>A0A5B8CEQ6_SPHSA</name>
<dbReference type="GO" id="GO:0003677">
    <property type="term" value="F:DNA binding"/>
    <property type="evidence" value="ECO:0007669"/>
    <property type="project" value="UniProtKB-KW"/>
</dbReference>
<comment type="similarity">
    <text evidence="1">Belongs to the 'phage' integrase family.</text>
</comment>
<evidence type="ECO:0000259" key="5">
    <source>
        <dbReference type="PROSITE" id="PS51898"/>
    </source>
</evidence>